<keyword evidence="4" id="KW-0150">Chloroplast</keyword>
<comment type="caution">
    <text evidence="5">The sequence shown here is derived from an EMBL/GenBank/DDBJ whole genome shotgun (WGS) entry which is preliminary data.</text>
</comment>
<name>A0ABR2YL74_9CHLO</name>
<keyword evidence="6" id="KW-1185">Reference proteome</keyword>
<keyword evidence="3 4" id="KW-0949">S-adenosyl-L-methionine</keyword>
<dbReference type="SUPFAM" id="SSF53335">
    <property type="entry name" value="S-adenosyl-L-methionine-dependent methyltransferases"/>
    <property type="match status" value="1"/>
</dbReference>
<keyword evidence="4" id="KW-0934">Plastid</keyword>
<organism evidence="5 6">
    <name type="scientific">Coccomyxa subellipsoidea</name>
    <dbReference type="NCBI Taxonomy" id="248742"/>
    <lineage>
        <taxon>Eukaryota</taxon>
        <taxon>Viridiplantae</taxon>
        <taxon>Chlorophyta</taxon>
        <taxon>core chlorophytes</taxon>
        <taxon>Trebouxiophyceae</taxon>
        <taxon>Trebouxiophyceae incertae sedis</taxon>
        <taxon>Coccomyxaceae</taxon>
        <taxon>Coccomyxa</taxon>
    </lineage>
</organism>
<evidence type="ECO:0000313" key="5">
    <source>
        <dbReference type="EMBL" id="KAK9907518.1"/>
    </source>
</evidence>
<protein>
    <recommendedName>
        <fullName evidence="4">2-phytyl-1,4-beta-naphthoquinone methyltransferase, chloroplastic</fullName>
        <ecNumber evidence="4">2.1.1.329</ecNumber>
    </recommendedName>
    <alternativeName>
        <fullName evidence="4">Demethylphylloquinone methyltransferase</fullName>
    </alternativeName>
    <alternativeName>
        <fullName evidence="4">Menaquinone biosynthesis methyltransferase ubiE-like protein</fullName>
    </alternativeName>
</protein>
<evidence type="ECO:0000256" key="4">
    <source>
        <dbReference type="HAMAP-Rule" id="MF_03192"/>
    </source>
</evidence>
<dbReference type="NCBIfam" id="TIGR01934">
    <property type="entry name" value="MenG_MenH_UbiE"/>
    <property type="match status" value="1"/>
</dbReference>
<dbReference type="Proteomes" id="UP001491310">
    <property type="component" value="Unassembled WGS sequence"/>
</dbReference>
<dbReference type="InterPro" id="IPR032904">
    <property type="entry name" value="MenG"/>
</dbReference>
<comment type="similarity">
    <text evidence="4">Belongs to the class I-like SAM-binding methyltransferase superfamily. MenG/UbiE family.</text>
</comment>
<dbReference type="Pfam" id="PF01209">
    <property type="entry name" value="Ubie_methyltran"/>
    <property type="match status" value="1"/>
</dbReference>
<dbReference type="InterPro" id="IPR023576">
    <property type="entry name" value="UbiE/COQ5_MeTrFase_CS"/>
</dbReference>
<dbReference type="HAMAP" id="MF_01813">
    <property type="entry name" value="MenG_UbiE_methyltr"/>
    <property type="match status" value="1"/>
</dbReference>
<dbReference type="Gene3D" id="3.40.50.150">
    <property type="entry name" value="Vaccinia Virus protein VP39"/>
    <property type="match status" value="1"/>
</dbReference>
<dbReference type="EC" id="2.1.1.329" evidence="4"/>
<sequence>MSATVTPRVSDVDTMREERIISGTHAEMRGPAGAFVEGQESEARQQLFGKIAPVYDQLNNMLSLGQHRVWKRMAIKWSGAQPGDVVVDLCCGSGDLAFILAETVGPSGEVTGLDFAREMLQDAEQRQKSLPFSLRRRQPQIRWIQGDAQQLPFSDNSFDAATMGYGLRNVANIPRALGELHRVLRPGAKVAVLDFNNSTSPAVDAIQGWALENVVVPMARSYGLGEEYEYLRPSIKRFPNGREQVRLAKEAGFFKAVHYEIGFNLMGVLVATK</sequence>
<dbReference type="PROSITE" id="PS01183">
    <property type="entry name" value="UBIE_1"/>
    <property type="match status" value="1"/>
</dbReference>
<evidence type="ECO:0000256" key="2">
    <source>
        <dbReference type="ARBA" id="ARBA00022679"/>
    </source>
</evidence>
<evidence type="ECO:0000313" key="6">
    <source>
        <dbReference type="Proteomes" id="UP001491310"/>
    </source>
</evidence>
<gene>
    <name evidence="4" type="primary">MENG</name>
    <name evidence="5" type="ORF">WJX75_005165</name>
</gene>
<proteinExistence type="inferred from homology"/>
<comment type="subcellular location">
    <subcellularLocation>
        <location evidence="4">Plastid</location>
        <location evidence="4">Chloroplast</location>
    </subcellularLocation>
</comment>
<dbReference type="PANTHER" id="PTHR43591:SF24">
    <property type="entry name" value="2-METHOXY-6-POLYPRENYL-1,4-BENZOQUINOL METHYLASE, MITOCHONDRIAL"/>
    <property type="match status" value="1"/>
</dbReference>
<keyword evidence="2 4" id="KW-0808">Transferase</keyword>
<reference evidence="5 6" key="1">
    <citation type="journal article" date="2024" name="Nat. Commun.">
        <title>Phylogenomics reveals the evolutionary origins of lichenization in chlorophyte algae.</title>
        <authorList>
            <person name="Puginier C."/>
            <person name="Libourel C."/>
            <person name="Otte J."/>
            <person name="Skaloud P."/>
            <person name="Haon M."/>
            <person name="Grisel S."/>
            <person name="Petersen M."/>
            <person name="Berrin J.G."/>
            <person name="Delaux P.M."/>
            <person name="Dal Grande F."/>
            <person name="Keller J."/>
        </authorList>
    </citation>
    <scope>NUCLEOTIDE SEQUENCE [LARGE SCALE GENOMIC DNA]</scope>
    <source>
        <strain evidence="5 6">SAG 216-7</strain>
    </source>
</reference>
<dbReference type="PANTHER" id="PTHR43591">
    <property type="entry name" value="METHYLTRANSFERASE"/>
    <property type="match status" value="1"/>
</dbReference>
<comment type="function">
    <text evidence="4">Involved in the biosynthesis of phylloquinone (vitamin K1). Methyltransferase required for the conversion of 2-phytyl-1,4-beta-naphthoquinol to phylloquinol.</text>
</comment>
<dbReference type="HAMAP" id="MF_01982">
    <property type="entry name" value="MenG_phylloquinone_subfam"/>
    <property type="match status" value="1"/>
</dbReference>
<accession>A0ABR2YL74</accession>
<keyword evidence="1 4" id="KW-0489">Methyltransferase</keyword>
<dbReference type="EMBL" id="JALJOT010000009">
    <property type="protein sequence ID" value="KAK9907518.1"/>
    <property type="molecule type" value="Genomic_DNA"/>
</dbReference>
<evidence type="ECO:0000256" key="1">
    <source>
        <dbReference type="ARBA" id="ARBA00022603"/>
    </source>
</evidence>
<dbReference type="InterPro" id="IPR029063">
    <property type="entry name" value="SAM-dependent_MTases_sf"/>
</dbReference>
<dbReference type="NCBIfam" id="NF001244">
    <property type="entry name" value="PRK00216.1-5"/>
    <property type="match status" value="1"/>
</dbReference>
<dbReference type="CDD" id="cd02440">
    <property type="entry name" value="AdoMet_MTases"/>
    <property type="match status" value="1"/>
</dbReference>
<dbReference type="PROSITE" id="PS51608">
    <property type="entry name" value="SAM_MT_UBIE"/>
    <property type="match status" value="1"/>
</dbReference>
<comment type="catalytic activity">
    <reaction evidence="4">
        <text>demethylphylloquinol + S-adenosyl-L-methionine = phylloquinol + S-adenosyl-L-homocysteine + H(+)</text>
        <dbReference type="Rhea" id="RHEA:40551"/>
        <dbReference type="ChEBI" id="CHEBI:15378"/>
        <dbReference type="ChEBI" id="CHEBI:28433"/>
        <dbReference type="ChEBI" id="CHEBI:57856"/>
        <dbReference type="ChEBI" id="CHEBI:59789"/>
        <dbReference type="ChEBI" id="CHEBI:87844"/>
        <dbReference type="EC" id="2.1.1.329"/>
    </reaction>
</comment>
<dbReference type="InterPro" id="IPR004033">
    <property type="entry name" value="UbiE/COQ5_MeTrFase"/>
</dbReference>
<evidence type="ECO:0000256" key="3">
    <source>
        <dbReference type="ARBA" id="ARBA00022691"/>
    </source>
</evidence>